<accession>A0A2S8F2Y1</accession>
<dbReference type="EMBL" id="PUIB01000031">
    <property type="protein sequence ID" value="PQO26522.1"/>
    <property type="molecule type" value="Genomic_DNA"/>
</dbReference>
<dbReference type="AlphaFoldDB" id="A0A2S8F2Y1"/>
<keyword evidence="1" id="KW-0175">Coiled coil</keyword>
<evidence type="ECO:0000256" key="1">
    <source>
        <dbReference type="SAM" id="Coils"/>
    </source>
</evidence>
<protein>
    <submittedName>
        <fullName evidence="4">Uncharacterized protein</fullName>
    </submittedName>
</protein>
<name>A0A2S8F2Y1_9BACT</name>
<gene>
    <name evidence="4" type="ORF">C5Y98_30755</name>
</gene>
<dbReference type="Pfam" id="PF02371">
    <property type="entry name" value="Transposase_20"/>
    <property type="match status" value="1"/>
</dbReference>
<reference evidence="4 5" key="1">
    <citation type="submission" date="2018-02" db="EMBL/GenBank/DDBJ databases">
        <title>Comparative genomes isolates from brazilian mangrove.</title>
        <authorList>
            <person name="Araujo J.E."/>
            <person name="Taketani R.G."/>
            <person name="Silva M.C.P."/>
            <person name="Loureco M.V."/>
            <person name="Andreote F.D."/>
        </authorList>
    </citation>
    <scope>NUCLEOTIDE SEQUENCE [LARGE SCALE GENOMIC DNA]</scope>
    <source>
        <strain evidence="4 5">NAP PRIS-MGV</strain>
    </source>
</reference>
<evidence type="ECO:0000259" key="2">
    <source>
        <dbReference type="Pfam" id="PF01548"/>
    </source>
</evidence>
<dbReference type="RefSeq" id="WP_105360196.1">
    <property type="nucleotide sequence ID" value="NZ_PUIB01000031.1"/>
</dbReference>
<evidence type="ECO:0000313" key="5">
    <source>
        <dbReference type="Proteomes" id="UP000239388"/>
    </source>
</evidence>
<feature type="domain" description="Transposase IS110-like N-terminal" evidence="2">
    <location>
        <begin position="7"/>
        <end position="150"/>
    </location>
</feature>
<dbReference type="GO" id="GO:0003677">
    <property type="term" value="F:DNA binding"/>
    <property type="evidence" value="ECO:0007669"/>
    <property type="project" value="InterPro"/>
</dbReference>
<dbReference type="GO" id="GO:0004803">
    <property type="term" value="F:transposase activity"/>
    <property type="evidence" value="ECO:0007669"/>
    <property type="project" value="InterPro"/>
</dbReference>
<proteinExistence type="predicted"/>
<dbReference type="InterPro" id="IPR003346">
    <property type="entry name" value="Transposase_20"/>
</dbReference>
<dbReference type="Pfam" id="PF01548">
    <property type="entry name" value="DEDD_Tnp_IS110"/>
    <property type="match status" value="1"/>
</dbReference>
<evidence type="ECO:0000259" key="3">
    <source>
        <dbReference type="Pfam" id="PF02371"/>
    </source>
</evidence>
<feature type="domain" description="Transposase IS116/IS110/IS902 C-terminal" evidence="3">
    <location>
        <begin position="216"/>
        <end position="300"/>
    </location>
</feature>
<dbReference type="InterPro" id="IPR002525">
    <property type="entry name" value="Transp_IS110-like_N"/>
</dbReference>
<dbReference type="PANTHER" id="PTHR33055">
    <property type="entry name" value="TRANSPOSASE FOR INSERTION SEQUENCE ELEMENT IS1111A"/>
    <property type="match status" value="1"/>
</dbReference>
<evidence type="ECO:0000313" key="4">
    <source>
        <dbReference type="EMBL" id="PQO26522.1"/>
    </source>
</evidence>
<organism evidence="4 5">
    <name type="scientific">Blastopirellula marina</name>
    <dbReference type="NCBI Taxonomy" id="124"/>
    <lineage>
        <taxon>Bacteria</taxon>
        <taxon>Pseudomonadati</taxon>
        <taxon>Planctomycetota</taxon>
        <taxon>Planctomycetia</taxon>
        <taxon>Pirellulales</taxon>
        <taxon>Pirellulaceae</taxon>
        <taxon>Blastopirellula</taxon>
    </lineage>
</organism>
<dbReference type="InterPro" id="IPR047650">
    <property type="entry name" value="Transpos_IS110"/>
</dbReference>
<dbReference type="NCBIfam" id="NF033542">
    <property type="entry name" value="transpos_IS110"/>
    <property type="match status" value="1"/>
</dbReference>
<sequence length="341" mass="38807">MKSTFFVGLDVHLRHTNVCILDQRGNRVKQATVRGPWSEIVTLLQGLTGEIQVCFEASCGYGHLFDQLSRVASRVKVAHPGQLRLIFRSKRKNDRVDAEKLAKLLYLDEVPAVYVPSDQVRAWRQLIEYRSRVVAKRTRAKNSLRALLRSLGIASPRGPSLWTRKGITWLRELKLELMYALRRDLLLDEMELLDQQIARCETQLKRFADTHPAVGLLQTIPGVGPRTAEAVVAYIDDPRRFSRSKQVGCYFGLAPSQDQSGPANRLGHITREGPATVRRLLIEAAWQGIRRSPTIRGFYERIQEEKSDRRKLALVATAHYLARVMHAMLKNGELWHESLAA</sequence>
<dbReference type="OrthoDB" id="273556at2"/>
<dbReference type="GO" id="GO:0006313">
    <property type="term" value="P:DNA transposition"/>
    <property type="evidence" value="ECO:0007669"/>
    <property type="project" value="InterPro"/>
</dbReference>
<dbReference type="PANTHER" id="PTHR33055:SF13">
    <property type="entry name" value="TRANSPOSASE"/>
    <property type="match status" value="1"/>
</dbReference>
<feature type="coiled-coil region" evidence="1">
    <location>
        <begin position="183"/>
        <end position="210"/>
    </location>
</feature>
<comment type="caution">
    <text evidence="4">The sequence shown here is derived from an EMBL/GenBank/DDBJ whole genome shotgun (WGS) entry which is preliminary data.</text>
</comment>
<dbReference type="Proteomes" id="UP000239388">
    <property type="component" value="Unassembled WGS sequence"/>
</dbReference>